<sequence length="1061" mass="118483">MRASHNFATGMDRVLKRVGLSKRSQPEADGHVTAEEHVKVRRRRRSKSRRRVVNVDNRKKSRGIFNIDWDVVKDCKSCKSRAITRKFCSKKSDNELYRSNSFKFERFIRNSEDLSPIRRKALLECSRRFSNELISLCEDYSLPVDHLAQLARQRPNSIGVSNNCFISQNFSELILSSAEEEHVVVLDTYSTPRDSQQQLTQEENDNKYFTSPDKEYSQPYTTEESSNPTSDDDFVYPSIARPKPLDLNSPDSINEGASLHVASVLDVPSPNKPDLSTAKRHPSPYYYGDLFKYKTTESPHQSPQNQLYSSVNKTTAQIKQQPVKEESFKRTRSTRRHRKGYNAGQTVRSRPTLRQKKSPSVDSHSTSSRDASNDAVEQQSAQRQLSSGVLNVLSCPDDGLDDMTRQRHVYETAFDCRVSKSDDDLDQIERVINHPVLIQWGEKPRSEQSKNSLLGSASTLNKSTKSSKSKESKDKPSHAKDNNQVLNLSQELQNMHLANDATTTVTSSGGLLIRGYTPSPPSTAPLPSKFPGKELMMNSLRSAPNLPSNSRTKDLNLPVKSLRARNPTTSSESLQTRQGTAFDIEFGSRSNSNKLISEFKDRPGNSRDRPGELEGIFEIKSRPKNNLLSGSKRTKDGVIRRIRHKYSSTESMTTSSSGGSMESIKSSTSEGNRSTSSSSSRQSPSLSSHSSDSGSTRPMNYATAQSNFLTQQPSNKLHILSPISDKSSQEPISETSDNNKNNNSQKCSPETEAVATENKTSKKRFPQNKNLLSLNFHERPEIQGSDSGISIQSREGINKSRIGFLATDLSAPPSQQDFSDLPFDMPKLRRRRLLPDAACTSGSATSVDLKDLPFDMPKLRRRMRLQAGNLEYSVSQASSSQSVVEVNRGKYSIPDHCRPKLTLNLADIGNRQRVGLGLTLSGLGFNVCNDGASTSTQSHTMNFNSCDIIDTSQPLENQGWFHGSITRVEAENVLRALKEGSFLVRNSESIKNDYSLSLKSARGFMHMRIQKNGESGSFILGQFSKPFASIPEMIRHFSINRLPIRGAEHMCLLQPVIAQLL</sequence>
<dbReference type="OrthoDB" id="5914531at2759"/>
<dbReference type="GO" id="GO:0001784">
    <property type="term" value="F:phosphotyrosine residue binding"/>
    <property type="evidence" value="ECO:0007669"/>
    <property type="project" value="TreeGrafter"/>
</dbReference>
<dbReference type="InterPro" id="IPR051846">
    <property type="entry name" value="SH2_domain_adapters"/>
</dbReference>
<feature type="compositionally biased region" description="Polar residues" evidence="6">
    <location>
        <begin position="449"/>
        <end position="461"/>
    </location>
</feature>
<feature type="region of interest" description="Disordered" evidence="6">
    <location>
        <begin position="442"/>
        <end position="482"/>
    </location>
</feature>
<feature type="compositionally biased region" description="Polar residues" evidence="6">
    <location>
        <begin position="218"/>
        <end position="229"/>
    </location>
</feature>
<evidence type="ECO:0000256" key="1">
    <source>
        <dbReference type="ARBA" id="ARBA00022553"/>
    </source>
</evidence>
<dbReference type="PANTHER" id="PTHR15127:SF32">
    <property type="entry name" value="HEAVYWEIGHT, ISOFORM A"/>
    <property type="match status" value="1"/>
</dbReference>
<organism evidence="8 9">
    <name type="scientific">Sitophilus oryzae</name>
    <name type="common">Rice weevil</name>
    <name type="synonym">Curculio oryzae</name>
    <dbReference type="NCBI Taxonomy" id="7048"/>
    <lineage>
        <taxon>Eukaryota</taxon>
        <taxon>Metazoa</taxon>
        <taxon>Ecdysozoa</taxon>
        <taxon>Arthropoda</taxon>
        <taxon>Hexapoda</taxon>
        <taxon>Insecta</taxon>
        <taxon>Pterygota</taxon>
        <taxon>Neoptera</taxon>
        <taxon>Endopterygota</taxon>
        <taxon>Coleoptera</taxon>
        <taxon>Polyphaga</taxon>
        <taxon>Cucujiformia</taxon>
        <taxon>Curculionidae</taxon>
        <taxon>Dryophthorinae</taxon>
        <taxon>Sitophilus</taxon>
    </lineage>
</organism>
<feature type="region of interest" description="Disordered" evidence="6">
    <location>
        <begin position="724"/>
        <end position="769"/>
    </location>
</feature>
<accession>A0A6J2X528</accession>
<feature type="region of interest" description="Disordered" evidence="6">
    <location>
        <begin position="190"/>
        <end position="385"/>
    </location>
</feature>
<evidence type="ECO:0000313" key="9">
    <source>
        <dbReference type="RefSeq" id="XP_030746262.1"/>
    </source>
</evidence>
<feature type="compositionally biased region" description="Polar residues" evidence="6">
    <location>
        <begin position="298"/>
        <end position="320"/>
    </location>
</feature>
<keyword evidence="1" id="KW-0597">Phosphoprotein</keyword>
<feature type="compositionally biased region" description="Basic and acidic residues" evidence="6">
    <location>
        <begin position="597"/>
        <end position="621"/>
    </location>
</feature>
<feature type="compositionally biased region" description="Basic and acidic residues" evidence="6">
    <location>
        <begin position="24"/>
        <end position="38"/>
    </location>
</feature>
<dbReference type="AlphaFoldDB" id="A0A6J2X528"/>
<feature type="region of interest" description="Disordered" evidence="6">
    <location>
        <begin position="564"/>
        <end position="700"/>
    </location>
</feature>
<dbReference type="Pfam" id="PF00017">
    <property type="entry name" value="SH2"/>
    <property type="match status" value="1"/>
</dbReference>
<dbReference type="KEGG" id="soy:115875056"/>
<dbReference type="PRINTS" id="PR00401">
    <property type="entry name" value="SH2DOMAIN"/>
</dbReference>
<feature type="compositionally biased region" description="Basic residues" evidence="6">
    <location>
        <begin position="330"/>
        <end position="340"/>
    </location>
</feature>
<dbReference type="Proteomes" id="UP000504635">
    <property type="component" value="Unplaced"/>
</dbReference>
<keyword evidence="8" id="KW-1185">Reference proteome</keyword>
<feature type="compositionally biased region" description="Basic residues" evidence="6">
    <location>
        <begin position="39"/>
        <end position="50"/>
    </location>
</feature>
<dbReference type="PROSITE" id="PS50001">
    <property type="entry name" value="SH2"/>
    <property type="match status" value="1"/>
</dbReference>
<dbReference type="InterPro" id="IPR036860">
    <property type="entry name" value="SH2_dom_sf"/>
</dbReference>
<feature type="compositionally biased region" description="Polar residues" evidence="6">
    <location>
        <begin position="724"/>
        <end position="748"/>
    </location>
</feature>
<keyword evidence="2 5" id="KW-0727">SH2 domain</keyword>
<feature type="compositionally biased region" description="Polar residues" evidence="6">
    <location>
        <begin position="358"/>
        <end position="385"/>
    </location>
</feature>
<proteinExistence type="predicted"/>
<evidence type="ECO:0000256" key="6">
    <source>
        <dbReference type="SAM" id="MobiDB-lite"/>
    </source>
</evidence>
<evidence type="ECO:0000313" key="8">
    <source>
        <dbReference type="Proteomes" id="UP000504635"/>
    </source>
</evidence>
<dbReference type="CTD" id="32202"/>
<dbReference type="SUPFAM" id="SSF55550">
    <property type="entry name" value="SH2 domain"/>
    <property type="match status" value="1"/>
</dbReference>
<dbReference type="InterPro" id="IPR000980">
    <property type="entry name" value="SH2"/>
</dbReference>
<feature type="compositionally biased region" description="Polar residues" evidence="6">
    <location>
        <begin position="566"/>
        <end position="579"/>
    </location>
</feature>
<gene>
    <name evidence="9" type="primary">LOC115875056</name>
</gene>
<feature type="compositionally biased region" description="Low complexity" evidence="6">
    <location>
        <begin position="648"/>
        <end position="697"/>
    </location>
</feature>
<evidence type="ECO:0000256" key="2">
    <source>
        <dbReference type="ARBA" id="ARBA00022999"/>
    </source>
</evidence>
<comment type="function">
    <text evidence="3">May function as an adapter protein.</text>
</comment>
<feature type="domain" description="SH2" evidence="7">
    <location>
        <begin position="960"/>
        <end position="1056"/>
    </location>
</feature>
<dbReference type="CDD" id="cd09945">
    <property type="entry name" value="SH2_SHB_SHD_SHE_SHF_like"/>
    <property type="match status" value="1"/>
</dbReference>
<feature type="compositionally biased region" description="Basic and acidic residues" evidence="6">
    <location>
        <begin position="468"/>
        <end position="481"/>
    </location>
</feature>
<dbReference type="FunFam" id="3.30.505.10:FF:000058">
    <property type="entry name" value="SH2 domain-containing adapter protein D"/>
    <property type="match status" value="1"/>
</dbReference>
<evidence type="ECO:0000256" key="4">
    <source>
        <dbReference type="ARBA" id="ARBA00074794"/>
    </source>
</evidence>
<evidence type="ECO:0000259" key="7">
    <source>
        <dbReference type="PROSITE" id="PS50001"/>
    </source>
</evidence>
<dbReference type="SMART" id="SM00252">
    <property type="entry name" value="SH2"/>
    <property type="match status" value="1"/>
</dbReference>
<reference evidence="9" key="1">
    <citation type="submission" date="2025-08" db="UniProtKB">
        <authorList>
            <consortium name="RefSeq"/>
        </authorList>
    </citation>
    <scope>IDENTIFICATION</scope>
    <source>
        <tissue evidence="9">Gonads</tissue>
    </source>
</reference>
<dbReference type="Gene3D" id="3.30.505.10">
    <property type="entry name" value="SH2 domain"/>
    <property type="match status" value="1"/>
</dbReference>
<feature type="compositionally biased region" description="Polar residues" evidence="6">
    <location>
        <begin position="190"/>
        <end position="201"/>
    </location>
</feature>
<dbReference type="RefSeq" id="XP_030746262.1">
    <property type="nucleotide sequence ID" value="XM_030890402.1"/>
</dbReference>
<evidence type="ECO:0000256" key="5">
    <source>
        <dbReference type="PROSITE-ProRule" id="PRU00191"/>
    </source>
</evidence>
<evidence type="ECO:0000256" key="3">
    <source>
        <dbReference type="ARBA" id="ARBA00057390"/>
    </source>
</evidence>
<name>A0A6J2X528_SITOR</name>
<feature type="region of interest" description="Disordered" evidence="6">
    <location>
        <begin position="21"/>
        <end position="50"/>
    </location>
</feature>
<dbReference type="PANTHER" id="PTHR15127">
    <property type="entry name" value="HEAVYWEIGHT, ISOFORM A"/>
    <property type="match status" value="1"/>
</dbReference>
<dbReference type="GeneID" id="115875056"/>
<dbReference type="InParanoid" id="A0A6J2X528"/>
<protein>
    <recommendedName>
        <fullName evidence="4">SH2 domain-containing adapter protein D</fullName>
    </recommendedName>
</protein>